<dbReference type="InterPro" id="IPR036282">
    <property type="entry name" value="Glutathione-S-Trfase_C_sf"/>
</dbReference>
<dbReference type="PANTHER" id="PTHR44051:SF8">
    <property type="entry name" value="GLUTATHIONE S-TRANSFERASE GSTA"/>
    <property type="match status" value="1"/>
</dbReference>
<evidence type="ECO:0000313" key="5">
    <source>
        <dbReference type="EMBL" id="OJJ42816.1"/>
    </source>
</evidence>
<dbReference type="SFLD" id="SFLDS00019">
    <property type="entry name" value="Glutathione_Transferase_(cytos"/>
    <property type="match status" value="1"/>
</dbReference>
<protein>
    <recommendedName>
        <fullName evidence="7">Glutathione S-transferase</fullName>
    </recommendedName>
</protein>
<dbReference type="Pfam" id="PF02798">
    <property type="entry name" value="GST_N"/>
    <property type="match status" value="1"/>
</dbReference>
<dbReference type="InterPro" id="IPR004046">
    <property type="entry name" value="GST_C"/>
</dbReference>
<dbReference type="InterPro" id="IPR036249">
    <property type="entry name" value="Thioredoxin-like_sf"/>
</dbReference>
<evidence type="ECO:0000256" key="2">
    <source>
        <dbReference type="RuleBase" id="RU003494"/>
    </source>
</evidence>
<sequence>MDPDITLYTAPTANGIKISIALEELGIPYKAKHLTLPQRSEEWYLQIHPNAQIPALVDNSGDGESSVRVFESGSILLYLADKYDPEYKISYPRGTAEWTETINWLFFQNASLGPMQSQAVYFLRKAADRIEPAIQRYERELRRVYTVVERRLASSASGFLVGDHISIADISLWGPVRGLERAGIDLAEFPHVAAWKEKLAMREGVQRGISDR</sequence>
<dbReference type="STRING" id="1073090.A0A1L9S6M3"/>
<dbReference type="InterPro" id="IPR004045">
    <property type="entry name" value="Glutathione_S-Trfase_N"/>
</dbReference>
<feature type="domain" description="GST C-terminal" evidence="4">
    <location>
        <begin position="94"/>
        <end position="212"/>
    </location>
</feature>
<name>A0A1L9S6M3_9EURO</name>
<proteinExistence type="inferred from homology"/>
<dbReference type="AlphaFoldDB" id="A0A1L9S6M3"/>
<dbReference type="VEuPathDB" id="FungiDB:ASPZODRAFT_20094"/>
<dbReference type="InterPro" id="IPR040079">
    <property type="entry name" value="Glutathione_S-Trfase"/>
</dbReference>
<accession>A0A1L9S6M3</accession>
<dbReference type="OrthoDB" id="422574at2759"/>
<comment type="similarity">
    <text evidence="1 2">Belongs to the GST superfamily.</text>
</comment>
<dbReference type="RefSeq" id="XP_022577326.1">
    <property type="nucleotide sequence ID" value="XM_022727527.1"/>
</dbReference>
<reference evidence="6" key="1">
    <citation type="journal article" date="2017" name="Genome Biol.">
        <title>Comparative genomics reveals high biological diversity and specific adaptations in the industrially and medically important fungal genus Aspergillus.</title>
        <authorList>
            <person name="de Vries R.P."/>
            <person name="Riley R."/>
            <person name="Wiebenga A."/>
            <person name="Aguilar-Osorio G."/>
            <person name="Amillis S."/>
            <person name="Uchima C.A."/>
            <person name="Anderluh G."/>
            <person name="Asadollahi M."/>
            <person name="Askin M."/>
            <person name="Barry K."/>
            <person name="Battaglia E."/>
            <person name="Bayram O."/>
            <person name="Benocci T."/>
            <person name="Braus-Stromeyer S.A."/>
            <person name="Caldana C."/>
            <person name="Canovas D."/>
            <person name="Cerqueira G.C."/>
            <person name="Chen F."/>
            <person name="Chen W."/>
            <person name="Choi C."/>
            <person name="Clum A."/>
            <person name="Dos Santos R.A."/>
            <person name="Damasio A.R."/>
            <person name="Diallinas G."/>
            <person name="Emri T."/>
            <person name="Fekete E."/>
            <person name="Flipphi M."/>
            <person name="Freyberg S."/>
            <person name="Gallo A."/>
            <person name="Gournas C."/>
            <person name="Habgood R."/>
            <person name="Hainaut M."/>
            <person name="Harispe M.L."/>
            <person name="Henrissat B."/>
            <person name="Hilden K.S."/>
            <person name="Hope R."/>
            <person name="Hossain A."/>
            <person name="Karabika E."/>
            <person name="Karaffa L."/>
            <person name="Karanyi Z."/>
            <person name="Krasevec N."/>
            <person name="Kuo A."/>
            <person name="Kusch H."/>
            <person name="LaButti K."/>
            <person name="Lagendijk E.L."/>
            <person name="Lapidus A."/>
            <person name="Levasseur A."/>
            <person name="Lindquist E."/>
            <person name="Lipzen A."/>
            <person name="Logrieco A.F."/>
            <person name="MacCabe A."/>
            <person name="Maekelae M.R."/>
            <person name="Malavazi I."/>
            <person name="Melin P."/>
            <person name="Meyer V."/>
            <person name="Mielnichuk N."/>
            <person name="Miskei M."/>
            <person name="Molnar A.P."/>
            <person name="Mule G."/>
            <person name="Ngan C.Y."/>
            <person name="Orejas M."/>
            <person name="Orosz E."/>
            <person name="Ouedraogo J.P."/>
            <person name="Overkamp K.M."/>
            <person name="Park H.-S."/>
            <person name="Perrone G."/>
            <person name="Piumi F."/>
            <person name="Punt P.J."/>
            <person name="Ram A.F."/>
            <person name="Ramon A."/>
            <person name="Rauscher S."/>
            <person name="Record E."/>
            <person name="Riano-Pachon D.M."/>
            <person name="Robert V."/>
            <person name="Roehrig J."/>
            <person name="Ruller R."/>
            <person name="Salamov A."/>
            <person name="Salih N.S."/>
            <person name="Samson R.A."/>
            <person name="Sandor E."/>
            <person name="Sanguinetti M."/>
            <person name="Schuetze T."/>
            <person name="Sepcic K."/>
            <person name="Shelest E."/>
            <person name="Sherlock G."/>
            <person name="Sophianopoulou V."/>
            <person name="Squina F.M."/>
            <person name="Sun H."/>
            <person name="Susca A."/>
            <person name="Todd R.B."/>
            <person name="Tsang A."/>
            <person name="Unkles S.E."/>
            <person name="van de Wiele N."/>
            <person name="van Rossen-Uffink D."/>
            <person name="Oliveira J.V."/>
            <person name="Vesth T.C."/>
            <person name="Visser J."/>
            <person name="Yu J.-H."/>
            <person name="Zhou M."/>
            <person name="Andersen M.R."/>
            <person name="Archer D.B."/>
            <person name="Baker S.E."/>
            <person name="Benoit I."/>
            <person name="Brakhage A.A."/>
            <person name="Braus G.H."/>
            <person name="Fischer R."/>
            <person name="Frisvad J.C."/>
            <person name="Goldman G.H."/>
            <person name="Houbraken J."/>
            <person name="Oakley B."/>
            <person name="Pocsi I."/>
            <person name="Scazzocchio C."/>
            <person name="Seiboth B."/>
            <person name="vanKuyk P.A."/>
            <person name="Wortman J."/>
            <person name="Dyer P.S."/>
            <person name="Grigoriev I.V."/>
        </authorList>
    </citation>
    <scope>NUCLEOTIDE SEQUENCE [LARGE SCALE GENOMIC DNA]</scope>
    <source>
        <strain evidence="6">CBS 506.65</strain>
    </source>
</reference>
<dbReference type="SUPFAM" id="SSF52833">
    <property type="entry name" value="Thioredoxin-like"/>
    <property type="match status" value="1"/>
</dbReference>
<dbReference type="Pfam" id="PF00043">
    <property type="entry name" value="GST_C"/>
    <property type="match status" value="1"/>
</dbReference>
<dbReference type="PROSITE" id="PS50404">
    <property type="entry name" value="GST_NTER"/>
    <property type="match status" value="1"/>
</dbReference>
<dbReference type="SFLD" id="SFLDG00358">
    <property type="entry name" value="Main_(cytGST)"/>
    <property type="match status" value="1"/>
</dbReference>
<dbReference type="Gene3D" id="1.20.1050.10">
    <property type="match status" value="1"/>
</dbReference>
<evidence type="ECO:0000259" key="4">
    <source>
        <dbReference type="PROSITE" id="PS50405"/>
    </source>
</evidence>
<dbReference type="Gene3D" id="3.40.30.10">
    <property type="entry name" value="Glutaredoxin"/>
    <property type="match status" value="1"/>
</dbReference>
<dbReference type="Proteomes" id="UP000184188">
    <property type="component" value="Unassembled WGS sequence"/>
</dbReference>
<keyword evidence="6" id="KW-1185">Reference proteome</keyword>
<dbReference type="PANTHER" id="PTHR44051">
    <property type="entry name" value="GLUTATHIONE S-TRANSFERASE-RELATED"/>
    <property type="match status" value="1"/>
</dbReference>
<dbReference type="SFLD" id="SFLDG01151">
    <property type="entry name" value="Main.2:_Nu-like"/>
    <property type="match status" value="1"/>
</dbReference>
<dbReference type="PROSITE" id="PS50405">
    <property type="entry name" value="GST_CTER"/>
    <property type="match status" value="1"/>
</dbReference>
<evidence type="ECO:0000256" key="1">
    <source>
        <dbReference type="ARBA" id="ARBA00007409"/>
    </source>
</evidence>
<dbReference type="InterPro" id="IPR010987">
    <property type="entry name" value="Glutathione-S-Trfase_C-like"/>
</dbReference>
<evidence type="ECO:0000259" key="3">
    <source>
        <dbReference type="PROSITE" id="PS50404"/>
    </source>
</evidence>
<gene>
    <name evidence="5" type="ORF">ASPZODRAFT_20094</name>
</gene>
<organism evidence="5 6">
    <name type="scientific">Penicilliopsis zonata CBS 506.65</name>
    <dbReference type="NCBI Taxonomy" id="1073090"/>
    <lineage>
        <taxon>Eukaryota</taxon>
        <taxon>Fungi</taxon>
        <taxon>Dikarya</taxon>
        <taxon>Ascomycota</taxon>
        <taxon>Pezizomycotina</taxon>
        <taxon>Eurotiomycetes</taxon>
        <taxon>Eurotiomycetidae</taxon>
        <taxon>Eurotiales</taxon>
        <taxon>Aspergillaceae</taxon>
        <taxon>Penicilliopsis</taxon>
    </lineage>
</organism>
<feature type="domain" description="GST N-terminal" evidence="3">
    <location>
        <begin position="2"/>
        <end position="87"/>
    </location>
</feature>
<evidence type="ECO:0000313" key="6">
    <source>
        <dbReference type="Proteomes" id="UP000184188"/>
    </source>
</evidence>
<dbReference type="SUPFAM" id="SSF47616">
    <property type="entry name" value="GST C-terminal domain-like"/>
    <property type="match status" value="1"/>
</dbReference>
<evidence type="ECO:0008006" key="7">
    <source>
        <dbReference type="Google" id="ProtNLM"/>
    </source>
</evidence>
<dbReference type="EMBL" id="KV878356">
    <property type="protein sequence ID" value="OJJ42816.1"/>
    <property type="molecule type" value="Genomic_DNA"/>
</dbReference>
<dbReference type="GeneID" id="34613991"/>
<dbReference type="CDD" id="cd03048">
    <property type="entry name" value="GST_N_Ure2p_like"/>
    <property type="match status" value="1"/>
</dbReference>